<dbReference type="InterPro" id="IPR013320">
    <property type="entry name" value="ConA-like_dom_sf"/>
</dbReference>
<feature type="disulfide bond" evidence="12">
    <location>
        <begin position="1608"/>
        <end position="1617"/>
    </location>
</feature>
<dbReference type="InterPro" id="IPR000742">
    <property type="entry name" value="EGF"/>
</dbReference>
<keyword evidence="9 12" id="KW-1015">Disulfide bond</keyword>
<feature type="disulfide bond" evidence="12">
    <location>
        <begin position="573"/>
        <end position="582"/>
    </location>
</feature>
<dbReference type="InterPro" id="IPR050440">
    <property type="entry name" value="Laminin/Netrin_ECM"/>
</dbReference>
<feature type="domain" description="Laminin G" evidence="15">
    <location>
        <begin position="3137"/>
        <end position="3304"/>
    </location>
</feature>
<keyword evidence="5" id="KW-0677">Repeat</keyword>
<feature type="domain" description="Laminin EGF-like" evidence="16">
    <location>
        <begin position="1538"/>
        <end position="1586"/>
    </location>
</feature>
<dbReference type="FunFam" id="2.10.25.10:FF:000074">
    <property type="entry name" value="Laminin subunit alpha"/>
    <property type="match status" value="1"/>
</dbReference>
<dbReference type="InterPro" id="IPR009254">
    <property type="entry name" value="Laminin_aI"/>
</dbReference>
<evidence type="ECO:0000256" key="11">
    <source>
        <dbReference type="ARBA" id="ARBA00023292"/>
    </source>
</evidence>
<dbReference type="PROSITE" id="PS51115">
    <property type="entry name" value="LAMININ_IVA"/>
    <property type="match status" value="1"/>
</dbReference>
<dbReference type="FunFam" id="2.10.25.10:FF:000209">
    <property type="entry name" value="Laminin subunit alpha 5"/>
    <property type="match status" value="1"/>
</dbReference>
<dbReference type="Pfam" id="PF24973">
    <property type="entry name" value="EGF_LMN_ATRN"/>
    <property type="match status" value="1"/>
</dbReference>
<dbReference type="EMBL" id="OW240917">
    <property type="protein sequence ID" value="CAH2303157.1"/>
    <property type="molecule type" value="Genomic_DNA"/>
</dbReference>
<dbReference type="GO" id="GO:0120036">
    <property type="term" value="P:plasma membrane bounded cell projection organization"/>
    <property type="evidence" value="ECO:0007669"/>
    <property type="project" value="UniProtKB-ARBA"/>
</dbReference>
<keyword evidence="3" id="KW-0272">Extracellular matrix</keyword>
<feature type="coiled-coil region" evidence="13">
    <location>
        <begin position="2239"/>
        <end position="2266"/>
    </location>
</feature>
<feature type="disulfide bond" evidence="12">
    <location>
        <begin position="618"/>
        <end position="627"/>
    </location>
</feature>
<evidence type="ECO:0000256" key="12">
    <source>
        <dbReference type="PROSITE-ProRule" id="PRU00460"/>
    </source>
</evidence>
<dbReference type="GO" id="GO:0045202">
    <property type="term" value="C:synapse"/>
    <property type="evidence" value="ECO:0007669"/>
    <property type="project" value="UniProtKB-ARBA"/>
</dbReference>
<keyword evidence="4 14" id="KW-0732">Signal</keyword>
<dbReference type="GO" id="GO:0048732">
    <property type="term" value="P:gland development"/>
    <property type="evidence" value="ECO:0007669"/>
    <property type="project" value="UniProtKB-ARBA"/>
</dbReference>
<feature type="disulfide bond" evidence="12">
    <location>
        <begin position="1469"/>
        <end position="1478"/>
    </location>
</feature>
<dbReference type="SUPFAM" id="SSF57196">
    <property type="entry name" value="EGF/Laminin"/>
    <property type="match status" value="18"/>
</dbReference>
<feature type="disulfide bond" evidence="12">
    <location>
        <begin position="554"/>
        <end position="571"/>
    </location>
</feature>
<feature type="disulfide bond" evidence="12">
    <location>
        <begin position="552"/>
        <end position="564"/>
    </location>
</feature>
<keyword evidence="8 13" id="KW-0175">Coiled coil</keyword>
<dbReference type="FunFam" id="2.10.25.10:FF:000083">
    <property type="entry name" value="Laminin subunit alpha"/>
    <property type="match status" value="2"/>
</dbReference>
<feature type="domain" description="Laminin EGF-like" evidence="16">
    <location>
        <begin position="1587"/>
        <end position="1637"/>
    </location>
</feature>
<feature type="disulfide bond" evidence="12">
    <location>
        <begin position="1450"/>
        <end position="1467"/>
    </location>
</feature>
<feature type="coiled-coil region" evidence="13">
    <location>
        <begin position="2342"/>
        <end position="2464"/>
    </location>
</feature>
<feature type="domain" description="Laminin EGF-like" evidence="16">
    <location>
        <begin position="505"/>
        <end position="551"/>
    </location>
</feature>
<evidence type="ECO:0000256" key="14">
    <source>
        <dbReference type="SAM" id="SignalP"/>
    </source>
</evidence>
<dbReference type="PROSITE" id="PS00022">
    <property type="entry name" value="EGF_1"/>
    <property type="match status" value="1"/>
</dbReference>
<keyword evidence="6" id="KW-0084">Basement membrane</keyword>
<accession>A0AAD1SMM1</accession>
<dbReference type="FunFam" id="2.10.25.10:FF:000034">
    <property type="entry name" value="Laminin subunit alpha 3"/>
    <property type="match status" value="1"/>
</dbReference>
<organism evidence="19 20">
    <name type="scientific">Pelobates cultripes</name>
    <name type="common">Western spadefoot toad</name>
    <dbReference type="NCBI Taxonomy" id="61616"/>
    <lineage>
        <taxon>Eukaryota</taxon>
        <taxon>Metazoa</taxon>
        <taxon>Chordata</taxon>
        <taxon>Craniata</taxon>
        <taxon>Vertebrata</taxon>
        <taxon>Euteleostomi</taxon>
        <taxon>Amphibia</taxon>
        <taxon>Batrachia</taxon>
        <taxon>Anura</taxon>
        <taxon>Pelobatoidea</taxon>
        <taxon>Pelobatidae</taxon>
        <taxon>Pelobates</taxon>
    </lineage>
</organism>
<dbReference type="FunFam" id="2.60.120.200:FF:000151">
    <property type="entry name" value="Laminin subunit alpha 5"/>
    <property type="match status" value="1"/>
</dbReference>
<feature type="domain" description="Laminin EGF-like" evidence="16">
    <location>
        <begin position="1448"/>
        <end position="1493"/>
    </location>
</feature>
<dbReference type="Gene3D" id="2.60.120.200">
    <property type="match status" value="5"/>
</dbReference>
<feature type="chain" id="PRO_5042195081" evidence="14">
    <location>
        <begin position="48"/>
        <end position="3705"/>
    </location>
</feature>
<feature type="disulfide bond" evidence="12">
    <location>
        <begin position="528"/>
        <end position="537"/>
    </location>
</feature>
<dbReference type="Pfam" id="PF00052">
    <property type="entry name" value="Laminin_B"/>
    <property type="match status" value="1"/>
</dbReference>
<protein>
    <submittedName>
        <fullName evidence="19">Laminin subunit alpha-5 isoform X1</fullName>
    </submittedName>
</protein>
<dbReference type="GO" id="GO:0005102">
    <property type="term" value="F:signaling receptor binding"/>
    <property type="evidence" value="ECO:0007669"/>
    <property type="project" value="InterPro"/>
</dbReference>
<dbReference type="Proteomes" id="UP001295444">
    <property type="component" value="Chromosome 06"/>
</dbReference>
<feature type="disulfide bond" evidence="12">
    <location>
        <begin position="2050"/>
        <end position="2059"/>
    </location>
</feature>
<comment type="caution">
    <text evidence="12">Lacks conserved residue(s) required for the propagation of feature annotation.</text>
</comment>
<dbReference type="GO" id="GO:0043256">
    <property type="term" value="C:laminin complex"/>
    <property type="evidence" value="ECO:0007669"/>
    <property type="project" value="UniProtKB-ARBA"/>
</dbReference>
<feature type="disulfide bond" evidence="12">
    <location>
        <begin position="663"/>
        <end position="672"/>
    </location>
</feature>
<dbReference type="GO" id="GO:0002009">
    <property type="term" value="P:morphogenesis of an epithelium"/>
    <property type="evidence" value="ECO:0007669"/>
    <property type="project" value="UniProtKB-ARBA"/>
</dbReference>
<feature type="domain" description="Laminin EGF-like" evidence="16">
    <location>
        <begin position="688"/>
        <end position="733"/>
    </location>
</feature>
<keyword evidence="10" id="KW-0325">Glycoprotein</keyword>
<feature type="domain" description="Laminin EGF-like" evidence="16">
    <location>
        <begin position="1977"/>
        <end position="2030"/>
    </location>
</feature>
<feature type="disulfide bond" evidence="12">
    <location>
        <begin position="643"/>
        <end position="655"/>
    </location>
</feature>
<feature type="disulfide bond" evidence="12">
    <location>
        <begin position="1890"/>
        <end position="1899"/>
    </location>
</feature>
<dbReference type="CDD" id="cd00055">
    <property type="entry name" value="EGF_Lam"/>
    <property type="match status" value="20"/>
</dbReference>
<feature type="domain" description="Laminin EGF-like" evidence="16">
    <location>
        <begin position="643"/>
        <end position="687"/>
    </location>
</feature>
<evidence type="ECO:0000256" key="10">
    <source>
        <dbReference type="ARBA" id="ARBA00023180"/>
    </source>
</evidence>
<comment type="subcellular location">
    <subcellularLocation>
        <location evidence="1">Secreted</location>
        <location evidence="1">Extracellular space</location>
        <location evidence="1">Extracellular matrix</location>
        <location evidence="1">Basement membrane</location>
    </subcellularLocation>
</comment>
<dbReference type="GO" id="GO:0048468">
    <property type="term" value="P:cell development"/>
    <property type="evidence" value="ECO:0007669"/>
    <property type="project" value="UniProtKB-ARBA"/>
</dbReference>
<dbReference type="Pfam" id="PF00055">
    <property type="entry name" value="Laminin_N"/>
    <property type="match status" value="1"/>
</dbReference>
<feature type="disulfide bond" evidence="12">
    <location>
        <begin position="1947"/>
        <end position="1956"/>
    </location>
</feature>
<dbReference type="Gene3D" id="2.10.25.10">
    <property type="entry name" value="Laminin"/>
    <property type="match status" value="19"/>
</dbReference>
<dbReference type="Pfam" id="PF02210">
    <property type="entry name" value="Laminin_G_2"/>
    <property type="match status" value="4"/>
</dbReference>
<keyword evidence="7" id="KW-0130">Cell adhesion</keyword>
<dbReference type="GO" id="GO:0030334">
    <property type="term" value="P:regulation of cell migration"/>
    <property type="evidence" value="ECO:0007669"/>
    <property type="project" value="InterPro"/>
</dbReference>
<feature type="disulfide bond" evidence="12">
    <location>
        <begin position="688"/>
        <end position="700"/>
    </location>
</feature>
<dbReference type="SMART" id="SM00181">
    <property type="entry name" value="EGF"/>
    <property type="match status" value="13"/>
</dbReference>
<keyword evidence="20" id="KW-1185">Reference proteome</keyword>
<dbReference type="PROSITE" id="PS51117">
    <property type="entry name" value="LAMININ_NTER"/>
    <property type="match status" value="1"/>
</dbReference>
<keyword evidence="11 12" id="KW-0424">Laminin EGF-like domain</keyword>
<feature type="disulfide bond" evidence="12">
    <location>
        <begin position="690"/>
        <end position="707"/>
    </location>
</feature>
<dbReference type="PANTHER" id="PTHR10574:SF406">
    <property type="entry name" value="LAMININ SUBUNIT ALPHA 5"/>
    <property type="match status" value="1"/>
</dbReference>
<dbReference type="SMART" id="SM00281">
    <property type="entry name" value="LamB"/>
    <property type="match status" value="1"/>
</dbReference>
<dbReference type="FunFam" id="2.10.25.10:FF:000388">
    <property type="entry name" value="Laminin subunit alpha"/>
    <property type="match status" value="1"/>
</dbReference>
<dbReference type="PROSITE" id="PS50025">
    <property type="entry name" value="LAM_G_DOMAIN"/>
    <property type="match status" value="4"/>
</dbReference>
<dbReference type="FunFam" id="2.10.25.10:FF:000084">
    <property type="entry name" value="Laminin subunit alpha 3"/>
    <property type="match status" value="1"/>
</dbReference>
<keyword evidence="2" id="KW-0964">Secreted</keyword>
<feature type="disulfide bond" evidence="12">
    <location>
        <begin position="1448"/>
        <end position="1460"/>
    </location>
</feature>
<reference evidence="19" key="1">
    <citation type="submission" date="2022-03" db="EMBL/GenBank/DDBJ databases">
        <authorList>
            <person name="Alioto T."/>
            <person name="Alioto T."/>
            <person name="Gomez Garrido J."/>
        </authorList>
    </citation>
    <scope>NUCLEOTIDE SEQUENCE</scope>
</reference>
<dbReference type="FunFam" id="2.10.25.10:FF:000051">
    <property type="entry name" value="Laminin subunit alpha 4"/>
    <property type="match status" value="1"/>
</dbReference>
<dbReference type="FunFam" id="2.10.25.10:FF:000090">
    <property type="entry name" value="laminin subunit alpha"/>
    <property type="match status" value="1"/>
</dbReference>
<dbReference type="InterPro" id="IPR010307">
    <property type="entry name" value="Laminin_dom_II"/>
</dbReference>
<dbReference type="InterPro" id="IPR056863">
    <property type="entry name" value="LMN_ATRN_NET-like_EGF"/>
</dbReference>
<gene>
    <name evidence="19" type="ORF">PECUL_23A046380</name>
</gene>
<feature type="disulfide bond" evidence="12">
    <location>
        <begin position="2014"/>
        <end position="2028"/>
    </location>
</feature>
<feature type="domain" description="Laminin G" evidence="15">
    <location>
        <begin position="3527"/>
        <end position="3702"/>
    </location>
</feature>
<feature type="disulfide bond" evidence="12">
    <location>
        <begin position="598"/>
        <end position="610"/>
    </location>
</feature>
<dbReference type="SMART" id="SM00136">
    <property type="entry name" value="LamNT"/>
    <property type="match status" value="1"/>
</dbReference>
<feature type="disulfide bond" evidence="12">
    <location>
        <begin position="755"/>
        <end position="764"/>
    </location>
</feature>
<evidence type="ECO:0000256" key="7">
    <source>
        <dbReference type="ARBA" id="ARBA00022889"/>
    </source>
</evidence>
<dbReference type="GO" id="GO:0016477">
    <property type="term" value="P:cell migration"/>
    <property type="evidence" value="ECO:0007669"/>
    <property type="project" value="UniProtKB-ARBA"/>
</dbReference>
<feature type="disulfide bond" evidence="12">
    <location>
        <begin position="709"/>
        <end position="718"/>
    </location>
</feature>
<dbReference type="SUPFAM" id="SSF49899">
    <property type="entry name" value="Concanavalin A-like lectins/glucanases"/>
    <property type="match status" value="5"/>
</dbReference>
<feature type="domain" description="Laminin EGF-like" evidence="16">
    <location>
        <begin position="1921"/>
        <end position="1976"/>
    </location>
</feature>
<dbReference type="Pfam" id="PF06008">
    <property type="entry name" value="Laminin_I"/>
    <property type="match status" value="1"/>
</dbReference>
<feature type="domain" description="Laminin IV type A" evidence="17">
    <location>
        <begin position="1658"/>
        <end position="1837"/>
    </location>
</feature>
<dbReference type="GO" id="GO:0034446">
    <property type="term" value="P:substrate adhesion-dependent cell spreading"/>
    <property type="evidence" value="ECO:0007669"/>
    <property type="project" value="UniProtKB-ARBA"/>
</dbReference>
<feature type="disulfide bond" evidence="12">
    <location>
        <begin position="505"/>
        <end position="517"/>
    </location>
</feature>
<dbReference type="PANTHER" id="PTHR10574">
    <property type="entry name" value="NETRIN/LAMININ-RELATED"/>
    <property type="match status" value="1"/>
</dbReference>
<feature type="disulfide bond" evidence="12">
    <location>
        <begin position="2098"/>
        <end position="2107"/>
    </location>
</feature>
<evidence type="ECO:0000259" key="16">
    <source>
        <dbReference type="PROSITE" id="PS50027"/>
    </source>
</evidence>
<dbReference type="PRINTS" id="PR00011">
    <property type="entry name" value="EGFLAMININ"/>
</dbReference>
<name>A0AAD1SMM1_PELCU</name>
<dbReference type="FunFam" id="2.10.25.10:FF:000033">
    <property type="entry name" value="Laminin subunit alpha 2"/>
    <property type="match status" value="1"/>
</dbReference>
<feature type="coiled-coil region" evidence="13">
    <location>
        <begin position="2588"/>
        <end position="2622"/>
    </location>
</feature>
<feature type="domain" description="Laminin G" evidence="15">
    <location>
        <begin position="2950"/>
        <end position="3128"/>
    </location>
</feature>
<dbReference type="GO" id="GO:0005576">
    <property type="term" value="C:extracellular region"/>
    <property type="evidence" value="ECO:0007669"/>
    <property type="project" value="UniProtKB-ARBA"/>
</dbReference>
<evidence type="ECO:0000256" key="5">
    <source>
        <dbReference type="ARBA" id="ARBA00022737"/>
    </source>
</evidence>
<dbReference type="FunFam" id="2.10.25.10:FF:000454">
    <property type="entry name" value="Laminin subunit alpha 1"/>
    <property type="match status" value="1"/>
</dbReference>
<feature type="domain" description="Laminin EGF-like" evidence="16">
    <location>
        <begin position="1871"/>
        <end position="1920"/>
    </location>
</feature>
<dbReference type="PROSITE" id="PS50027">
    <property type="entry name" value="EGF_LAM_2"/>
    <property type="match status" value="14"/>
</dbReference>
<dbReference type="FunFam" id="2.10.25.10:FF:000011">
    <property type="entry name" value="Cadherin EGF LAG seven-pass G-type receptor"/>
    <property type="match status" value="1"/>
</dbReference>
<dbReference type="InterPro" id="IPR000034">
    <property type="entry name" value="Laminin_IV"/>
</dbReference>
<dbReference type="SMART" id="SM00180">
    <property type="entry name" value="EGF_Lam"/>
    <property type="match status" value="22"/>
</dbReference>
<dbReference type="FunFam" id="2.10.25.10:FF:000069">
    <property type="entry name" value="Laminin subunit alpha 1"/>
    <property type="match status" value="1"/>
</dbReference>
<evidence type="ECO:0000256" key="6">
    <source>
        <dbReference type="ARBA" id="ARBA00022869"/>
    </source>
</evidence>
<dbReference type="PROSITE" id="PS01248">
    <property type="entry name" value="EGF_LAM_1"/>
    <property type="match status" value="6"/>
</dbReference>
<feature type="disulfide bond" evidence="12">
    <location>
        <begin position="736"/>
        <end position="753"/>
    </location>
</feature>
<feature type="domain" description="Laminin EGF-like" evidence="16">
    <location>
        <begin position="552"/>
        <end position="597"/>
    </location>
</feature>
<feature type="disulfide bond" evidence="12">
    <location>
        <begin position="1562"/>
        <end position="1571"/>
    </location>
</feature>
<evidence type="ECO:0000256" key="13">
    <source>
        <dbReference type="SAM" id="Coils"/>
    </source>
</evidence>
<dbReference type="FunFam" id="2.10.25.10:FF:000188">
    <property type="entry name" value="Laminin subunit gamma 2"/>
    <property type="match status" value="1"/>
</dbReference>
<dbReference type="InterPro" id="IPR002049">
    <property type="entry name" value="LE_dom"/>
</dbReference>
<evidence type="ECO:0000313" key="20">
    <source>
        <dbReference type="Proteomes" id="UP001295444"/>
    </source>
</evidence>
<evidence type="ECO:0000256" key="2">
    <source>
        <dbReference type="ARBA" id="ARBA00022525"/>
    </source>
</evidence>
<dbReference type="SMART" id="SM00282">
    <property type="entry name" value="LamG"/>
    <property type="match status" value="5"/>
</dbReference>
<feature type="domain" description="Laminin N-terminal" evidence="18">
    <location>
        <begin position="56"/>
        <end position="309"/>
    </location>
</feature>
<dbReference type="GO" id="GO:0045995">
    <property type="term" value="P:regulation of embryonic development"/>
    <property type="evidence" value="ECO:0007669"/>
    <property type="project" value="InterPro"/>
</dbReference>
<evidence type="ECO:0000259" key="18">
    <source>
        <dbReference type="PROSITE" id="PS51117"/>
    </source>
</evidence>
<dbReference type="GO" id="GO:0060541">
    <property type="term" value="P:respiratory system development"/>
    <property type="evidence" value="ECO:0007669"/>
    <property type="project" value="UniProtKB-ARBA"/>
</dbReference>
<dbReference type="FunFam" id="2.60.120.200:FF:000150">
    <property type="entry name" value="Laminin subunit alpha 5"/>
    <property type="match status" value="1"/>
</dbReference>
<dbReference type="InterPro" id="IPR001791">
    <property type="entry name" value="Laminin_G"/>
</dbReference>
<proteinExistence type="predicted"/>
<evidence type="ECO:0000256" key="1">
    <source>
        <dbReference type="ARBA" id="ARBA00004302"/>
    </source>
</evidence>
<feature type="signal peptide" evidence="14">
    <location>
        <begin position="1"/>
        <end position="47"/>
    </location>
</feature>
<dbReference type="InterPro" id="IPR008211">
    <property type="entry name" value="Laminin_N"/>
</dbReference>
<feature type="domain" description="Laminin EGF-like" evidence="16">
    <location>
        <begin position="735"/>
        <end position="784"/>
    </location>
</feature>
<dbReference type="GO" id="GO:0030155">
    <property type="term" value="P:regulation of cell adhesion"/>
    <property type="evidence" value="ECO:0007669"/>
    <property type="project" value="InterPro"/>
</dbReference>
<dbReference type="FunFam" id="2.60.120.260:FF:000092">
    <property type="entry name" value="Laminin subunit alpha-3"/>
    <property type="match status" value="1"/>
</dbReference>
<feature type="disulfide bond" evidence="12">
    <location>
        <begin position="1589"/>
        <end position="1606"/>
    </location>
</feature>
<dbReference type="Gene3D" id="2.60.120.260">
    <property type="entry name" value="Galactose-binding domain-like"/>
    <property type="match status" value="1"/>
</dbReference>
<evidence type="ECO:0000313" key="19">
    <source>
        <dbReference type="EMBL" id="CAH2303157.1"/>
    </source>
</evidence>
<feature type="disulfide bond" evidence="12">
    <location>
        <begin position="1587"/>
        <end position="1599"/>
    </location>
</feature>
<evidence type="ECO:0000259" key="17">
    <source>
        <dbReference type="PROSITE" id="PS51115"/>
    </source>
</evidence>
<evidence type="ECO:0000259" key="15">
    <source>
        <dbReference type="PROSITE" id="PS50025"/>
    </source>
</evidence>
<feature type="disulfide bond" evidence="12">
    <location>
        <begin position="2002"/>
        <end position="2011"/>
    </location>
</feature>
<dbReference type="GO" id="GO:0035239">
    <property type="term" value="P:tube morphogenesis"/>
    <property type="evidence" value="ECO:0007669"/>
    <property type="project" value="UniProtKB-ARBA"/>
</dbReference>
<evidence type="ECO:0000256" key="8">
    <source>
        <dbReference type="ARBA" id="ARBA00023054"/>
    </source>
</evidence>
<feature type="domain" description="Laminin EGF-like" evidence="16">
    <location>
        <begin position="2031"/>
        <end position="2077"/>
    </location>
</feature>
<feature type="coiled-coil region" evidence="13">
    <location>
        <begin position="2648"/>
        <end position="2708"/>
    </location>
</feature>
<dbReference type="Pfam" id="PF06009">
    <property type="entry name" value="Laminin_II"/>
    <property type="match status" value="1"/>
</dbReference>
<sequence length="3705" mass="407273">MRLAEPGMMRMAEPGMMRMAVPGMMRMAVPWRLALLVLVLWPGTVCAQELPTNGVNGYSLHPPYFNLAEGTKISATATCGEGEAGRAMEELYCKLVGGPVSGDPSQTIQGQYCDVCMASNREKAHPITNAIDGTERWWQSPPLSRGLELNEVNVTLDLGQVFHVAYVWIKFANSPRPDLWVLERSTDYGATYQPWQYFASSKRDCLELFGLRSMDRITKDDDVICTTEYSRIVPLENGEIVVSLVIGRPGAMNFTHSPVLRNFTKATHIRLRFLRTNTLLGHLMGKTLRDPTVTRRYYYSLKDISIGGRCVCNGHAEVCNAKDPVNPYRLHCVCQHNTCGGSCDRCCPGYHQLPWKPATMDSANECEPCNCNGHAHDCYYDPDVDLRRASMNRQGEYAGGGVCIDCKHNTDGVNCERCRLTYYKSPDHPIDSPYICQKCACDSEYMDGTCEDLTGRCYCKPNYTGKDCGQCAEGFANFPECYAITGPPGDKTGEQILPVGEIINCDCHVAGTVGNACRKDPVLGACVCKPNFQGDACDDCAPHFFGPNCQECLCSGPGVYDGSCDKNTGHCVCRDGFVGFYCEQCSSGFFNYPLCQLCPCSSVGTQPNGCDDYGRCLCKPEYGGPRCDKCELGYHSYPHCHACSCDPRGSEDNICTQTGHCQCRPNYSGQMCNQCAPGFYGFPDCAACQCSPEGSLHSMCDPQSGQCRCRHGVGGLRCDVCVPGMYGFPNCEVGPCNPSGSSSVSVNPPEGSCECREHVEGTACDKCKPLYWNLLPENPQGCTKCHCGFEGTLSGVGECQQASGQCFCKPNICSRSCSSCKDGFYNLEPNSYFGCQGCQCDIGGSIGLACHEESGECQCRENVEGSQCNRPSQGFYFPDLHHLKYEVEDGVSADGRPVRFGYNPLEFENFSWRGYAQMSPVQPKVVLTINVTSPDLFRVVFRYVNRGPDSVSGTVTFREDSRSNACANCSEQSKQITFPPSTDPAFVTIPQGSFGSPFVLNPNTWSVKIEVEDVLLDYLVLLPSAYYEAPILQVKVTEPCSYLPSADQTTNNCLLYKYLSLDGFTSAQGSDGICRLDNNLPRPCQAERITPRHPPMVMCYGNDVDVQFRLLVPHPGRYVVLVEYANEEEVQPTSVTLHSPPHHPQQGTIKFYPCKFSFLCRGVVLDAQHRVASFDISTEAIIRFTADQTRFHLAKIYLIPSEQFTMEYIQPRVHCIAVHGSFSPSSGSCVPSRFQKPSQSVVLREGKVGSVPDNIPLSHGFLTPHTDGHQVPTHPDPLPPTAIDATKLIHLHSPQTVVGYNGRVQSPGRYAFVVHYYQPSQPTFTIEVLVHGGRVWQGSANATYCPHGYGCRSLVVSENHVVLDVTDNDLTVTVRVPGGKIIWLEYILVIPEDSYSSSYLVEEPLDKSYNFISQCGANSFQSNPAPFKFCRDAAVSLSLFYNNGAQPCNCHEAGAVGASCEPYGGQCTCRPHVIGRDCSHCAVGYWAFPNCRPCECGSRLCDEVTGQCICPPRTVKPECTVCQPQTFGCHALIGCENCDCSRTGLQNMTELGCDIHTGQCTCKPNIMGRRCDKCAPGYFGYPNCRPCECNRAGTEPSICDPVSGQCHCKENVEGLSCERCRLGTFYLDGDNPKGCTRCFCFGATDRCHTGSKYRAEFSDMTGWVLVGGDRQEVETSVQPNEGLVTADLSDIPDVYQEFYWLAPRSYLGDRVSSYGGSLRYELHSEALRGDPLYIPVERRADVILKGNQMSIAYLETRYPAPGESHQRQIYLLEGNFIHTQTHNPVSREDLMMVLTNLEQLQIRALNSQSSSSVSLRRVILEIGQETRGDNQARNVELCLCPANYRGDSCQECAPGFYRDTKGLFLGKCVPCNCSGHSDQCLAGSGACVTCQHNTEGKYCERCKDGFVANRTLDGSLQCVSCPCPLSVPSNNFAIGCVQRGPSTQCLCKPGYAGANCERCAPGYYGNPMVIGSFCRPCNCNGNTDSNMLFSDCDPLSGMCSGCMFNTAGPHCEICAPGFYGDAVSAKNCTRCDCSVCGTESCDQRTGRCLCKAGVTGSRCDRCKDGFSGFNGCSGCQQCSCGSGSAGTGCDPHSGQCRCLPGVTGPRCQQCTPGYWNFGPTGCTKCSCKGGSCDPRTGECQCSDDLMGKQCDTCSRPYEIPVTYGTETLKCEPCDSCVVTLLEDLQRMADFLPSIRDQLTNLTASSIAWTRLSGINSSIANLTEIWLQYQGSVNGIKDKADDLEDDSISLAQDLDALQEKMNQTKKTAFGIQKTTKATSQRAKELSSRVQSLYNTSLGLIDQLRRIGQSNSTNVTSTDEFRQITTDIDRMLKAMRIRDFKPPADLATQELEEAKKLLDRVKAEMVTGFQNLLSETRRRLDSYNSEVMDLRDAMNEAVNKTRQAEDLNSLNQNNVEENNIKVNDLRSQHEEMVAALKMAEDALVQVSDLLQTIESLKEEYEKLAAGLDGARGPLMDKVKKFSPASGKIPIVEKAEMHAKQLWQLSKNLFSAIGDSDQEVYIQKAINASNAYSNIIESVREAEKAAKDANRAAGDAVKSVVSEDLGKKGKDLLKKSVQLEESAKSAESELKGDIERKLQEARRNLQDRRRKKESLQSELKSVLDKLRMTPDNVTEDLTSAKLKAAEANSTAARVEATLTDIKKDLEQWKNKYGNLQNEDVNKAVEEAKTSVSNLENTIPLLLDKLNNLENRQGQNGSVSDSIQRIRQLISQARDAASKVKVPVKFNGNSGVQLRPPSNMADLSAYTSLKLHIQNAEPQSKKKRQVNTDQGRFVLYLGHEDGLGDYLGMVLKGNRLNFVYKLAEEQPTYLTTSEDITEQFVTVTIERMLQYGQMSTVVFSSQSLHEKKGESTASGDQGLLNLDPSRVVFYVGGYPDGFVPPDSLNYPKYRGCIEMDSLNEKPISLYDFERTFYLDTLQDKPCGRSKSTNDPWLTDGSYFDGTGYAEIKLDQLPGSTKRFEMDVRLVSYNGILFFLDAEDQFLCLAVEEGKLILYYDVGEGLQKPESVDPSNAPISTSTPKSVHVILVMTGNKKRIFVRLERINVFIVEYESGKLETAQYFYLGGLLPSKFPESLKDIFPGGGSIRGCMKGLKALGKYMDLKRMNTTGVSYGCTSDLLIARSVQFFGHGFLSMSLKNVPTLQDDFSVGFGFQTSQINGLMYSHATEGGSCQISLQDGLVNVKMLSAELASKAAYADGVGHYLTLYSNKDEVRFYMDDQLQETRRLSSASSTAQQEAASSTVLLGGSPEMSQQANLSGCMRNIFVKRKSGPQTVLDLLQNQQSVNVTMSCQDQFEDRPLEIRALLKKDKLKARQRKLAMPDQRHSDLSCVQPKSVMGALRFGGSPFSHLEFRDLPAFVQERFHFSLEVRLNASHGVIFHASSKQDRSSVTLGVSNGRFVLQVDIGGKKLHVTSKDKYHDGMWHTVFFGREKNKLRLVVGGLKSKSRTLPPRTALTLTLPVYIGGVPVHKVRHNAEASLKSFSGCLRNLKMDGQPLNSPDNVVGVTPCYEGATEKGLFLSDGGFVTLENLVNLGQDLEVKLEIRPMRPSGLIFHIQTLDGHYLTLAMSHGKVTVAVNVGAGEYSTSVGVEQSLCDGHWHTIAVTKGSNVIQLDVDTDGNHTVGASSFHQNKNKATLYVGAMPDNLRLAQSVASSREHYHGCVRNIVINRTAIDASDSGIFIGSAGTNVCPVL</sequence>
<feature type="domain" description="Laminin EGF-like" evidence="16">
    <location>
        <begin position="598"/>
        <end position="642"/>
    </location>
</feature>
<feature type="domain" description="Laminin G" evidence="15">
    <location>
        <begin position="3352"/>
        <end position="3521"/>
    </location>
</feature>
<dbReference type="FunFam" id="2.60.120.200:FF:000271">
    <property type="entry name" value="Laminin alpha 5"/>
    <property type="match status" value="1"/>
</dbReference>
<evidence type="ECO:0000256" key="9">
    <source>
        <dbReference type="ARBA" id="ARBA00023157"/>
    </source>
</evidence>
<dbReference type="CDD" id="cd00110">
    <property type="entry name" value="LamG"/>
    <property type="match status" value="5"/>
</dbReference>
<dbReference type="Pfam" id="PF00053">
    <property type="entry name" value="EGF_laminin"/>
    <property type="match status" value="18"/>
</dbReference>
<dbReference type="GO" id="GO:0009887">
    <property type="term" value="P:animal organ morphogenesis"/>
    <property type="evidence" value="ECO:0007669"/>
    <property type="project" value="TreeGrafter"/>
</dbReference>
<evidence type="ECO:0000256" key="3">
    <source>
        <dbReference type="ARBA" id="ARBA00022530"/>
    </source>
</evidence>
<feature type="domain" description="Laminin EGF-like" evidence="16">
    <location>
        <begin position="2078"/>
        <end position="2124"/>
    </location>
</feature>
<evidence type="ECO:0000256" key="4">
    <source>
        <dbReference type="ARBA" id="ARBA00022729"/>
    </source>
</evidence>